<dbReference type="AlphaFoldDB" id="A0A2N8TP83"/>
<keyword evidence="3" id="KW-1185">Reference proteome</keyword>
<evidence type="ECO:0000313" key="3">
    <source>
        <dbReference type="Proteomes" id="UP000235943"/>
    </source>
</evidence>
<reference evidence="2 3" key="1">
    <citation type="submission" date="2018-01" db="EMBL/GenBank/DDBJ databases">
        <title>Draft genome sequence of Streptomyces sp. 13K301.</title>
        <authorList>
            <person name="Sahin N."/>
            <person name="Saygin H."/>
            <person name="Ay H."/>
        </authorList>
    </citation>
    <scope>NUCLEOTIDE SEQUENCE [LARGE SCALE GENOMIC DNA]</scope>
    <source>
        <strain evidence="2 3">13K301</strain>
    </source>
</reference>
<evidence type="ECO:0000313" key="2">
    <source>
        <dbReference type="EMBL" id="PNG20834.1"/>
    </source>
</evidence>
<organism evidence="2 3">
    <name type="scientific">Streptomyces cahuitamycinicus</name>
    <dbReference type="NCBI Taxonomy" id="2070367"/>
    <lineage>
        <taxon>Bacteria</taxon>
        <taxon>Bacillati</taxon>
        <taxon>Actinomycetota</taxon>
        <taxon>Actinomycetes</taxon>
        <taxon>Kitasatosporales</taxon>
        <taxon>Streptomycetaceae</taxon>
        <taxon>Streptomyces</taxon>
    </lineage>
</organism>
<dbReference type="EMBL" id="POUC01000120">
    <property type="protein sequence ID" value="PNG20834.1"/>
    <property type="molecule type" value="Genomic_DNA"/>
</dbReference>
<evidence type="ECO:0000256" key="1">
    <source>
        <dbReference type="SAM" id="MobiDB-lite"/>
    </source>
</evidence>
<gene>
    <name evidence="2" type="ORF">C1J00_18135</name>
</gene>
<dbReference type="Proteomes" id="UP000235943">
    <property type="component" value="Unassembled WGS sequence"/>
</dbReference>
<protein>
    <submittedName>
        <fullName evidence="2">Uncharacterized protein</fullName>
    </submittedName>
</protein>
<proteinExistence type="predicted"/>
<feature type="region of interest" description="Disordered" evidence="1">
    <location>
        <begin position="1"/>
        <end position="54"/>
    </location>
</feature>
<name>A0A2N8TP83_9ACTN</name>
<accession>A0A2N8TP83</accession>
<comment type="caution">
    <text evidence="2">The sequence shown here is derived from an EMBL/GenBank/DDBJ whole genome shotgun (WGS) entry which is preliminary data.</text>
</comment>
<sequence length="89" mass="8942">MFRGLAALKTEEAGTVEQSGSTPMALQPPHDARGGGLSPIPAQEAAPAAGVKDRRGDAAARALGGIGLRAAVQGTPPIGLLYRVTCPLI</sequence>